<keyword evidence="1" id="KW-0175">Coiled coil</keyword>
<keyword evidence="3" id="KW-1185">Reference proteome</keyword>
<gene>
    <name evidence="2" type="ORF">POCTA_138.1.T0230148</name>
</gene>
<sequence>MHKQGKKLQFDFQKQSPRKFQNLTNHTQESELQSDPYGLVQTRFENSMQMNIKEHVDQLFNILKSIKDDLKLSRDDMNIIKNDLQKMKSNQCRDEDRFTKSLLQDMNKQKNELKKLQLMTSTAYGSLNQQISSLQNDKDFIKDNSNQVELDTQLIETEIGFRRIYDI</sequence>
<evidence type="ECO:0000313" key="3">
    <source>
        <dbReference type="Proteomes" id="UP000683925"/>
    </source>
</evidence>
<dbReference type="EMBL" id="CAJJDP010000023">
    <property type="protein sequence ID" value="CAD8150071.1"/>
    <property type="molecule type" value="Genomic_DNA"/>
</dbReference>
<dbReference type="OrthoDB" id="10307593at2759"/>
<reference evidence="2" key="1">
    <citation type="submission" date="2021-01" db="EMBL/GenBank/DDBJ databases">
        <authorList>
            <consortium name="Genoscope - CEA"/>
            <person name="William W."/>
        </authorList>
    </citation>
    <scope>NUCLEOTIDE SEQUENCE</scope>
</reference>
<proteinExistence type="predicted"/>
<comment type="caution">
    <text evidence="2">The sequence shown here is derived from an EMBL/GenBank/DDBJ whole genome shotgun (WGS) entry which is preliminary data.</text>
</comment>
<evidence type="ECO:0000256" key="1">
    <source>
        <dbReference type="SAM" id="Coils"/>
    </source>
</evidence>
<organism evidence="2 3">
    <name type="scientific">Paramecium octaurelia</name>
    <dbReference type="NCBI Taxonomy" id="43137"/>
    <lineage>
        <taxon>Eukaryota</taxon>
        <taxon>Sar</taxon>
        <taxon>Alveolata</taxon>
        <taxon>Ciliophora</taxon>
        <taxon>Intramacronucleata</taxon>
        <taxon>Oligohymenophorea</taxon>
        <taxon>Peniculida</taxon>
        <taxon>Parameciidae</taxon>
        <taxon>Paramecium</taxon>
    </lineage>
</organism>
<dbReference type="OMA" id="QSPRKFQ"/>
<protein>
    <submittedName>
        <fullName evidence="2">Uncharacterized protein</fullName>
    </submittedName>
</protein>
<dbReference type="Proteomes" id="UP000683925">
    <property type="component" value="Unassembled WGS sequence"/>
</dbReference>
<evidence type="ECO:0000313" key="2">
    <source>
        <dbReference type="EMBL" id="CAD8150071.1"/>
    </source>
</evidence>
<name>A0A8S1T828_PAROT</name>
<dbReference type="AlphaFoldDB" id="A0A8S1T828"/>
<feature type="coiled-coil region" evidence="1">
    <location>
        <begin position="99"/>
        <end position="144"/>
    </location>
</feature>
<accession>A0A8S1T828</accession>